<dbReference type="Gene3D" id="2.60.40.1120">
    <property type="entry name" value="Carboxypeptidase-like, regulatory domain"/>
    <property type="match status" value="1"/>
</dbReference>
<proteinExistence type="predicted"/>
<dbReference type="EMBL" id="JAFNEN010002147">
    <property type="protein sequence ID" value="KAG8173017.1"/>
    <property type="molecule type" value="Genomic_DNA"/>
</dbReference>
<dbReference type="Proteomes" id="UP000827092">
    <property type="component" value="Unassembled WGS sequence"/>
</dbReference>
<gene>
    <name evidence="1" type="ORF">JTE90_016961</name>
</gene>
<protein>
    <submittedName>
        <fullName evidence="1">Uncharacterized protein</fullName>
    </submittedName>
</protein>
<comment type="caution">
    <text evidence="1">The sequence shown here is derived from an EMBL/GenBank/DDBJ whole genome shotgun (WGS) entry which is preliminary data.</text>
</comment>
<keyword evidence="2" id="KW-1185">Reference proteome</keyword>
<evidence type="ECO:0000313" key="1">
    <source>
        <dbReference type="EMBL" id="KAG8173017.1"/>
    </source>
</evidence>
<accession>A0AAV6TMI9</accession>
<dbReference type="SUPFAM" id="SSF49464">
    <property type="entry name" value="Carboxypeptidase regulatory domain-like"/>
    <property type="match status" value="1"/>
</dbReference>
<evidence type="ECO:0000313" key="2">
    <source>
        <dbReference type="Proteomes" id="UP000827092"/>
    </source>
</evidence>
<sequence>MKVFNSTRNKPIDHDIISVKGGEYWRLLTPGNYRIVAVKEGYQPISKNITVTNAPHAEATRLDFELVPNFEDEGDVLFDSMRSDPETLEILQLLDYLRSHKKADY</sequence>
<dbReference type="AlphaFoldDB" id="A0AAV6TMI9"/>
<reference evidence="1 2" key="1">
    <citation type="journal article" date="2022" name="Nat. Ecol. Evol.">
        <title>A masculinizing supergene underlies an exaggerated male reproductive morph in a spider.</title>
        <authorList>
            <person name="Hendrickx F."/>
            <person name="De Corte Z."/>
            <person name="Sonet G."/>
            <person name="Van Belleghem S.M."/>
            <person name="Kostlbacher S."/>
            <person name="Vangestel C."/>
        </authorList>
    </citation>
    <scope>NUCLEOTIDE SEQUENCE [LARGE SCALE GENOMIC DNA]</scope>
    <source>
        <strain evidence="1">W744_W776</strain>
    </source>
</reference>
<dbReference type="InterPro" id="IPR008969">
    <property type="entry name" value="CarboxyPept-like_regulatory"/>
</dbReference>
<dbReference type="CDD" id="cd11308">
    <property type="entry name" value="Peptidase_M14NE-CP-C_like"/>
    <property type="match status" value="1"/>
</dbReference>
<name>A0AAV6TMI9_9ARAC</name>
<organism evidence="1 2">
    <name type="scientific">Oedothorax gibbosus</name>
    <dbReference type="NCBI Taxonomy" id="931172"/>
    <lineage>
        <taxon>Eukaryota</taxon>
        <taxon>Metazoa</taxon>
        <taxon>Ecdysozoa</taxon>
        <taxon>Arthropoda</taxon>
        <taxon>Chelicerata</taxon>
        <taxon>Arachnida</taxon>
        <taxon>Araneae</taxon>
        <taxon>Araneomorphae</taxon>
        <taxon>Entelegynae</taxon>
        <taxon>Araneoidea</taxon>
        <taxon>Linyphiidae</taxon>
        <taxon>Erigoninae</taxon>
        <taxon>Oedothorax</taxon>
    </lineage>
</organism>